<dbReference type="AlphaFoldDB" id="A0A2A6BPE5"/>
<proteinExistence type="predicted"/>
<protein>
    <submittedName>
        <fullName evidence="2">Uncharacterized protein</fullName>
    </submittedName>
</protein>
<dbReference type="OrthoDB" id="5859941at2759"/>
<feature type="region of interest" description="Disordered" evidence="1">
    <location>
        <begin position="204"/>
        <end position="269"/>
    </location>
</feature>
<accession>A0A2A6BPE5</accession>
<dbReference type="Gene3D" id="3.60.10.10">
    <property type="entry name" value="Endonuclease/exonuclease/phosphatase"/>
    <property type="match status" value="1"/>
</dbReference>
<reference evidence="2" key="2">
    <citation type="submission" date="2022-06" db="UniProtKB">
        <authorList>
            <consortium name="EnsemblMetazoa"/>
        </authorList>
    </citation>
    <scope>IDENTIFICATION</scope>
    <source>
        <strain evidence="2">PS312</strain>
    </source>
</reference>
<sequence>MEPPPPVLATQESVDVLTKLVKSLHVKLDKLFSSSATVPAVHPVSTNSTTTYASVVLLVGSTEKKTPEETQEHDELILKEIILATHDKELKEAYESGSITHDRFPSNKPPGRRIVKYSLPSTKLRDKLLAGIRTIGKPSSFEPNMYVRRDLMPSELDQERCARDEARKRNISAGCLKFGVRDSELIQFRGPSFRPLPNGYCKPIESNENRSVTTISNQQSKSNNKHSTINDKSKASKLATIPEEKPTTVNTTSISDNVTTRKKDDKPTTVAPSLSLLQVQVVLRPVSPRPTSPLSYCVPNYGTPSSSQNISLFFANSRSVRNVIDTVCFLIKQHSSDIFALTETWLTENDCDAFLLRGMTEYFVFRADRVDSRGGGVLIYAHSRMLPIPVSSLVIPGYECVAIDVFSSSSTKAHNYDFVPLKPSKSSSGFPKFLSILHDRLQRLHSVAPNSDSTRITSHNPIPHAVIALIFCYTTANALEFPF</sequence>
<dbReference type="EnsemblMetazoa" id="PPA36782.1">
    <property type="protein sequence ID" value="PPA36782.1"/>
    <property type="gene ID" value="WBGene00275151"/>
</dbReference>
<name>A0A2A6BPE5_PRIPA</name>
<dbReference type="Proteomes" id="UP000005239">
    <property type="component" value="Unassembled WGS sequence"/>
</dbReference>
<evidence type="ECO:0000313" key="2">
    <source>
        <dbReference type="EnsemblMetazoa" id="PPA36782.1"/>
    </source>
</evidence>
<evidence type="ECO:0000313" key="3">
    <source>
        <dbReference type="Proteomes" id="UP000005239"/>
    </source>
</evidence>
<reference evidence="3" key="1">
    <citation type="journal article" date="2008" name="Nat. Genet.">
        <title>The Pristionchus pacificus genome provides a unique perspective on nematode lifestyle and parasitism.</title>
        <authorList>
            <person name="Dieterich C."/>
            <person name="Clifton S.W."/>
            <person name="Schuster L.N."/>
            <person name="Chinwalla A."/>
            <person name="Delehaunty K."/>
            <person name="Dinkelacker I."/>
            <person name="Fulton L."/>
            <person name="Fulton R."/>
            <person name="Godfrey J."/>
            <person name="Minx P."/>
            <person name="Mitreva M."/>
            <person name="Roeseler W."/>
            <person name="Tian H."/>
            <person name="Witte H."/>
            <person name="Yang S.P."/>
            <person name="Wilson R.K."/>
            <person name="Sommer R.J."/>
        </authorList>
    </citation>
    <scope>NUCLEOTIDE SEQUENCE [LARGE SCALE GENOMIC DNA]</scope>
    <source>
        <strain evidence="3">PS312</strain>
    </source>
</reference>
<gene>
    <name evidence="2" type="primary">WBGene00275151</name>
</gene>
<organism evidence="2 3">
    <name type="scientific">Pristionchus pacificus</name>
    <name type="common">Parasitic nematode worm</name>
    <dbReference type="NCBI Taxonomy" id="54126"/>
    <lineage>
        <taxon>Eukaryota</taxon>
        <taxon>Metazoa</taxon>
        <taxon>Ecdysozoa</taxon>
        <taxon>Nematoda</taxon>
        <taxon>Chromadorea</taxon>
        <taxon>Rhabditida</taxon>
        <taxon>Rhabditina</taxon>
        <taxon>Diplogasteromorpha</taxon>
        <taxon>Diplogasteroidea</taxon>
        <taxon>Neodiplogasteridae</taxon>
        <taxon>Pristionchus</taxon>
    </lineage>
</organism>
<dbReference type="PANTHER" id="PTHR21459">
    <property type="entry name" value="PROTEIN CBG08968"/>
    <property type="match status" value="1"/>
</dbReference>
<accession>A0A8R1YUQ2</accession>
<dbReference type="SUPFAM" id="SSF56219">
    <property type="entry name" value="DNase I-like"/>
    <property type="match status" value="1"/>
</dbReference>
<feature type="compositionally biased region" description="Polar residues" evidence="1">
    <location>
        <begin position="247"/>
        <end position="258"/>
    </location>
</feature>
<keyword evidence="3" id="KW-1185">Reference proteome</keyword>
<dbReference type="PANTHER" id="PTHR21459:SF2">
    <property type="entry name" value="PROTEIN CBG08968"/>
    <property type="match status" value="1"/>
</dbReference>
<evidence type="ECO:0000256" key="1">
    <source>
        <dbReference type="SAM" id="MobiDB-lite"/>
    </source>
</evidence>
<dbReference type="InterPro" id="IPR036691">
    <property type="entry name" value="Endo/exonu/phosph_ase_sf"/>
</dbReference>